<protein>
    <submittedName>
        <fullName evidence="2 4">Uncharacterized protein</fullName>
    </submittedName>
</protein>
<dbReference type="WBParaSite" id="NBR_0001593601-mRNA-1">
    <property type="protein sequence ID" value="NBR_0001593601-mRNA-1"/>
    <property type="gene ID" value="NBR_0001593601"/>
</dbReference>
<sequence>MYVEVVEWDAPSQRCKTEDSLQATESIDSPTRSGGNSMRPCGLGGGGSVLAKKTLKKNRKCDEFTTGEIRPLDECVWSVSGNIDKMRNRVCCGDGGQKRGRSGAKEQQIDAVTRHGAPTEIARR</sequence>
<dbReference type="Proteomes" id="UP000271162">
    <property type="component" value="Unassembled WGS sequence"/>
</dbReference>
<evidence type="ECO:0000256" key="1">
    <source>
        <dbReference type="SAM" id="MobiDB-lite"/>
    </source>
</evidence>
<dbReference type="EMBL" id="UYSL01021958">
    <property type="protein sequence ID" value="VDL79531.1"/>
    <property type="molecule type" value="Genomic_DNA"/>
</dbReference>
<evidence type="ECO:0000313" key="3">
    <source>
        <dbReference type="Proteomes" id="UP000271162"/>
    </source>
</evidence>
<evidence type="ECO:0000313" key="2">
    <source>
        <dbReference type="EMBL" id="VDL79531.1"/>
    </source>
</evidence>
<reference evidence="2 3" key="2">
    <citation type="submission" date="2018-11" db="EMBL/GenBank/DDBJ databases">
        <authorList>
            <consortium name="Pathogen Informatics"/>
        </authorList>
    </citation>
    <scope>NUCLEOTIDE SEQUENCE [LARGE SCALE GENOMIC DNA]</scope>
</reference>
<keyword evidence="3" id="KW-1185">Reference proteome</keyword>
<dbReference type="AlphaFoldDB" id="A0A0N4YGJ7"/>
<evidence type="ECO:0000313" key="4">
    <source>
        <dbReference type="WBParaSite" id="NBR_0001593601-mRNA-1"/>
    </source>
</evidence>
<accession>A0A0N4YGJ7</accession>
<feature type="compositionally biased region" description="Polar residues" evidence="1">
    <location>
        <begin position="20"/>
        <end position="36"/>
    </location>
</feature>
<feature type="region of interest" description="Disordered" evidence="1">
    <location>
        <begin position="14"/>
        <end position="45"/>
    </location>
</feature>
<feature type="region of interest" description="Disordered" evidence="1">
    <location>
        <begin position="94"/>
        <end position="124"/>
    </location>
</feature>
<organism evidence="4">
    <name type="scientific">Nippostrongylus brasiliensis</name>
    <name type="common">Rat hookworm</name>
    <dbReference type="NCBI Taxonomy" id="27835"/>
    <lineage>
        <taxon>Eukaryota</taxon>
        <taxon>Metazoa</taxon>
        <taxon>Ecdysozoa</taxon>
        <taxon>Nematoda</taxon>
        <taxon>Chromadorea</taxon>
        <taxon>Rhabditida</taxon>
        <taxon>Rhabditina</taxon>
        <taxon>Rhabditomorpha</taxon>
        <taxon>Strongyloidea</taxon>
        <taxon>Heligmosomidae</taxon>
        <taxon>Nippostrongylus</taxon>
    </lineage>
</organism>
<reference evidence="4" key="1">
    <citation type="submission" date="2017-02" db="UniProtKB">
        <authorList>
            <consortium name="WormBaseParasite"/>
        </authorList>
    </citation>
    <scope>IDENTIFICATION</scope>
</reference>
<gene>
    <name evidence="2" type="ORF">NBR_LOCUS15937</name>
</gene>
<proteinExistence type="predicted"/>
<name>A0A0N4YGJ7_NIPBR</name>